<evidence type="ECO:0000256" key="4">
    <source>
        <dbReference type="PIRSR" id="PIRSR036289-50"/>
    </source>
</evidence>
<dbReference type="InterPro" id="IPR008928">
    <property type="entry name" value="6-hairpin_glycosidase_sf"/>
</dbReference>
<dbReference type="GO" id="GO:0004553">
    <property type="term" value="F:hydrolase activity, hydrolyzing O-glycosyl compounds"/>
    <property type="evidence" value="ECO:0007669"/>
    <property type="project" value="TreeGrafter"/>
</dbReference>
<feature type="domain" description="Glycoside hydrolase family 65 C-terminal" evidence="7">
    <location>
        <begin position="704"/>
        <end position="765"/>
    </location>
</feature>
<accession>A0A9D1IZ19</accession>
<dbReference type="InterPro" id="IPR037018">
    <property type="entry name" value="GH65_N"/>
</dbReference>
<gene>
    <name evidence="9" type="ORF">IAD36_03650</name>
</gene>
<proteinExistence type="inferred from homology"/>
<evidence type="ECO:0000256" key="1">
    <source>
        <dbReference type="ARBA" id="ARBA00006768"/>
    </source>
</evidence>
<evidence type="ECO:0000313" key="9">
    <source>
        <dbReference type="EMBL" id="HIR54683.1"/>
    </source>
</evidence>
<evidence type="ECO:0000259" key="8">
    <source>
        <dbReference type="Pfam" id="PF03636"/>
    </source>
</evidence>
<dbReference type="InterPro" id="IPR012341">
    <property type="entry name" value="6hp_glycosidase-like_sf"/>
</dbReference>
<evidence type="ECO:0000256" key="5">
    <source>
        <dbReference type="PIRSR" id="PIRSR036289-51"/>
    </source>
</evidence>
<organism evidence="9 10">
    <name type="scientific">Candidatus Scatomorpha intestinigallinarum</name>
    <dbReference type="NCBI Taxonomy" id="2840923"/>
    <lineage>
        <taxon>Bacteria</taxon>
        <taxon>Bacillati</taxon>
        <taxon>Bacillota</taxon>
        <taxon>Clostridia</taxon>
        <taxon>Eubacteriales</taxon>
        <taxon>Candidatus Scatomorpha</taxon>
    </lineage>
</organism>
<dbReference type="Pfam" id="PF03632">
    <property type="entry name" value="Glyco_hydro_65m"/>
    <property type="match status" value="1"/>
</dbReference>
<sequence>MGMDYSRAKDWIVAERGFEPEHLGKCESIMCQGNGYLCLRNATDEFNPREQRDLFVAGTFNKFDDNEVTELPNAADVSRLEIKLDGQRFSLLTGTVEDYDRTLDLKTGETVRKVVWKAPNGRRYELCFRRFVSMERLHVIGQKLCVRPLDGEALLDIAGGIDGRMTNSGSQHFSEGDKRLFKGRHMQYSQTTGQSKIDFVFNTTFSFAMDGEAREEPGFIVIDRRMIAQEYQITIPAGSTLCVEKLSSVYTSRDRDSEGLSYDELHDKALAGHEAACELGYDELLSESAAAWARKVWDNIPVTIDAENEFDQLAMRFAQYHLHVMTPAHDNRMNIGAKGLSGEGYKGHTFWDTEMFILPYFIYSAPEIAKSLEEYRFLSLPGAHKKAGGNGYEGAQFPWESAWIDDGEVTPVWGAADIVTGLPTKIWSGFIEQHITADVAYGAWEYYMVTGDEDFMERCGYELILDTAKFWASRLEEGEDGKLHINDVVGPDEYKEHVDDNAFTNHMAAWNIRKALEYCGLLRSEKPALYKALDEKLGLAALEPVWEDKLSRLYLPQPREDLVIPQDRTYLTLKDIDLTKYKKQENVGSIYRDYNQEQITHIQVSKQADILIMFLLLEDQFSAEVKAANWNYYEPRTLHDSSLSLSTHCILAGDMGNREMAYELFQKAAAIDVGPNMKTSDAGIHAASLAGVWQSVVFGFGGVRMLDGKLRMNPSLPESWRGLDFFIHWQGQKLHVSLSHERAELVNLTGTREVELSINGRPCTVKDKLSVNL</sequence>
<reference evidence="9" key="1">
    <citation type="submission" date="2020-10" db="EMBL/GenBank/DDBJ databases">
        <authorList>
            <person name="Gilroy R."/>
        </authorList>
    </citation>
    <scope>NUCLEOTIDE SEQUENCE</scope>
    <source>
        <strain evidence="9">ChiGjej3B3-7149</strain>
    </source>
</reference>
<feature type="domain" description="Glycoside hydrolase family 65 N-terminal" evidence="8">
    <location>
        <begin position="15"/>
        <end position="253"/>
    </location>
</feature>
<feature type="binding site" evidence="5">
    <location>
        <begin position="351"/>
        <end position="352"/>
    </location>
    <ligand>
        <name>substrate</name>
    </ligand>
</feature>
<feature type="domain" description="Glycoside hydrolase family 65 central catalytic" evidence="6">
    <location>
        <begin position="316"/>
        <end position="694"/>
    </location>
</feature>
<comment type="caution">
    <text evidence="9">The sequence shown here is derived from an EMBL/GenBank/DDBJ whole genome shotgun (WGS) entry which is preliminary data.</text>
</comment>
<keyword evidence="3" id="KW-0808">Transferase</keyword>
<dbReference type="InterPro" id="IPR005194">
    <property type="entry name" value="Glyco_hydro_65_C"/>
</dbReference>
<evidence type="ECO:0000313" key="10">
    <source>
        <dbReference type="Proteomes" id="UP000824238"/>
    </source>
</evidence>
<dbReference type="PANTHER" id="PTHR11051">
    <property type="entry name" value="GLYCOSYL HYDROLASE-RELATED"/>
    <property type="match status" value="1"/>
</dbReference>
<evidence type="ECO:0000259" key="7">
    <source>
        <dbReference type="Pfam" id="PF03633"/>
    </source>
</evidence>
<dbReference type="SUPFAM" id="SSF74650">
    <property type="entry name" value="Galactose mutarotase-like"/>
    <property type="match status" value="1"/>
</dbReference>
<dbReference type="PANTHER" id="PTHR11051:SF8">
    <property type="entry name" value="PROTEIN-GLUCOSYLGALACTOSYLHYDROXYLYSINE GLUCOSIDASE"/>
    <property type="match status" value="1"/>
</dbReference>
<feature type="binding site" evidence="5">
    <location>
        <begin position="606"/>
        <end position="607"/>
    </location>
    <ligand>
        <name>substrate</name>
    </ligand>
</feature>
<dbReference type="Gene3D" id="2.70.98.40">
    <property type="entry name" value="Glycoside hydrolase, family 65, N-terminal domain"/>
    <property type="match status" value="1"/>
</dbReference>
<protein>
    <submittedName>
        <fullName evidence="9">Glycoside hydrolase family 65 protein</fullName>
    </submittedName>
</protein>
<dbReference type="GO" id="GO:0005975">
    <property type="term" value="P:carbohydrate metabolic process"/>
    <property type="evidence" value="ECO:0007669"/>
    <property type="project" value="InterPro"/>
</dbReference>
<dbReference type="Gene3D" id="2.60.420.10">
    <property type="entry name" value="Maltose phosphorylase, domain 3"/>
    <property type="match status" value="1"/>
</dbReference>
<dbReference type="InterPro" id="IPR005196">
    <property type="entry name" value="Glyco_hydro_65_N"/>
</dbReference>
<dbReference type="Gene3D" id="1.50.10.10">
    <property type="match status" value="1"/>
</dbReference>
<dbReference type="EMBL" id="DVHH01000091">
    <property type="protein sequence ID" value="HIR54683.1"/>
    <property type="molecule type" value="Genomic_DNA"/>
</dbReference>
<dbReference type="InterPro" id="IPR011013">
    <property type="entry name" value="Gal_mutarotase_sf_dom"/>
</dbReference>
<dbReference type="AlphaFoldDB" id="A0A9D1IZ19"/>
<keyword evidence="2" id="KW-0328">Glycosyltransferase</keyword>
<dbReference type="Pfam" id="PF03633">
    <property type="entry name" value="Glyco_hydro_65C"/>
    <property type="match status" value="1"/>
</dbReference>
<dbReference type="PIRSF" id="PIRSF036289">
    <property type="entry name" value="Glycosyl_hydrolase_malt_phosph"/>
    <property type="match status" value="1"/>
</dbReference>
<evidence type="ECO:0000259" key="6">
    <source>
        <dbReference type="Pfam" id="PF03632"/>
    </source>
</evidence>
<reference evidence="9" key="2">
    <citation type="journal article" date="2021" name="PeerJ">
        <title>Extensive microbial diversity within the chicken gut microbiome revealed by metagenomics and culture.</title>
        <authorList>
            <person name="Gilroy R."/>
            <person name="Ravi A."/>
            <person name="Getino M."/>
            <person name="Pursley I."/>
            <person name="Horton D.L."/>
            <person name="Alikhan N.F."/>
            <person name="Baker D."/>
            <person name="Gharbi K."/>
            <person name="Hall N."/>
            <person name="Watson M."/>
            <person name="Adriaenssens E.M."/>
            <person name="Foster-Nyarko E."/>
            <person name="Jarju S."/>
            <person name="Secka A."/>
            <person name="Antonio M."/>
            <person name="Oren A."/>
            <person name="Chaudhuri R.R."/>
            <person name="La Ragione R."/>
            <person name="Hildebrand F."/>
            <person name="Pallen M.J."/>
        </authorList>
    </citation>
    <scope>NUCLEOTIDE SEQUENCE</scope>
    <source>
        <strain evidence="9">ChiGjej3B3-7149</strain>
    </source>
</reference>
<evidence type="ECO:0000256" key="2">
    <source>
        <dbReference type="ARBA" id="ARBA00022676"/>
    </source>
</evidence>
<dbReference type="Pfam" id="PF03636">
    <property type="entry name" value="Glyco_hydro_65N"/>
    <property type="match status" value="1"/>
</dbReference>
<dbReference type="InterPro" id="IPR017045">
    <property type="entry name" value="Malt_Pase/Glycosyl_Hdrlase"/>
</dbReference>
<comment type="similarity">
    <text evidence="1">Belongs to the glycosyl hydrolase 65 family.</text>
</comment>
<dbReference type="SUPFAM" id="SSF48208">
    <property type="entry name" value="Six-hairpin glycosidases"/>
    <property type="match status" value="1"/>
</dbReference>
<feature type="active site" description="Proton donor" evidence="4">
    <location>
        <position position="493"/>
    </location>
</feature>
<name>A0A9D1IZ19_9FIRM</name>
<dbReference type="Proteomes" id="UP000824238">
    <property type="component" value="Unassembled WGS sequence"/>
</dbReference>
<evidence type="ECO:0000256" key="3">
    <source>
        <dbReference type="ARBA" id="ARBA00022679"/>
    </source>
</evidence>
<dbReference type="GO" id="GO:0030246">
    <property type="term" value="F:carbohydrate binding"/>
    <property type="evidence" value="ECO:0007669"/>
    <property type="project" value="InterPro"/>
</dbReference>
<dbReference type="GO" id="GO:0016757">
    <property type="term" value="F:glycosyltransferase activity"/>
    <property type="evidence" value="ECO:0007669"/>
    <property type="project" value="UniProtKB-KW"/>
</dbReference>
<keyword evidence="9" id="KW-0378">Hydrolase</keyword>
<dbReference type="InterPro" id="IPR005195">
    <property type="entry name" value="Glyco_hydro_65_M"/>
</dbReference>